<comment type="caution">
    <text evidence="3">The sequence shown here is derived from an EMBL/GenBank/DDBJ whole genome shotgun (WGS) entry which is preliminary data.</text>
</comment>
<evidence type="ECO:0000256" key="1">
    <source>
        <dbReference type="SAM" id="MobiDB-lite"/>
    </source>
</evidence>
<feature type="compositionally biased region" description="Acidic residues" evidence="1">
    <location>
        <begin position="254"/>
        <end position="268"/>
    </location>
</feature>
<feature type="region of interest" description="Disordered" evidence="1">
    <location>
        <begin position="244"/>
        <end position="300"/>
    </location>
</feature>
<dbReference type="EMBL" id="MNLH01000003">
    <property type="protein sequence ID" value="PNS43147.1"/>
    <property type="molecule type" value="Genomic_DNA"/>
</dbReference>
<keyword evidence="2" id="KW-0812">Transmembrane</keyword>
<feature type="transmembrane region" description="Helical" evidence="2">
    <location>
        <begin position="21"/>
        <end position="41"/>
    </location>
</feature>
<evidence type="ECO:0000313" key="4">
    <source>
        <dbReference type="Proteomes" id="UP000236146"/>
    </source>
</evidence>
<keyword evidence="2" id="KW-0472">Membrane</keyword>
<feature type="transmembrane region" description="Helical" evidence="2">
    <location>
        <begin position="307"/>
        <end position="332"/>
    </location>
</feature>
<evidence type="ECO:0000313" key="3">
    <source>
        <dbReference type="EMBL" id="PNS43147.1"/>
    </source>
</evidence>
<feature type="compositionally biased region" description="Low complexity" evidence="1">
    <location>
        <begin position="244"/>
        <end position="253"/>
    </location>
</feature>
<dbReference type="InterPro" id="IPR022435">
    <property type="entry name" value="Surface-anchored_actinobac"/>
</dbReference>
<dbReference type="NCBIfam" id="NF038134">
    <property type="entry name" value="choice_anch_M"/>
    <property type="match status" value="1"/>
</dbReference>
<dbReference type="NCBIfam" id="TIGR03769">
    <property type="entry name" value="P_ac_wall_RPT"/>
    <property type="match status" value="1"/>
</dbReference>
<protein>
    <submittedName>
        <fullName evidence="3">Cell surface protein</fullName>
    </submittedName>
</protein>
<name>A0A2K1SUC2_GARVA</name>
<dbReference type="OrthoDB" id="4424311at2"/>
<gene>
    <name evidence="3" type="ORF">BFS05_03570</name>
</gene>
<proteinExistence type="predicted"/>
<evidence type="ECO:0000256" key="2">
    <source>
        <dbReference type="SAM" id="Phobius"/>
    </source>
</evidence>
<dbReference type="AlphaFoldDB" id="A0A2K1SUC2"/>
<dbReference type="Proteomes" id="UP000236146">
    <property type="component" value="Unassembled WGS sequence"/>
</dbReference>
<accession>A0A2K1SUC2</accession>
<feature type="compositionally biased region" description="Basic residues" evidence="1">
    <location>
        <begin position="286"/>
        <end position="295"/>
    </location>
</feature>
<feature type="compositionally biased region" description="Basic and acidic residues" evidence="1">
    <location>
        <begin position="269"/>
        <end position="284"/>
    </location>
</feature>
<keyword evidence="2" id="KW-1133">Transmembrane helix</keyword>
<organism evidence="3 4">
    <name type="scientific">Gardnerella vaginalis</name>
    <dbReference type="NCBI Taxonomy" id="2702"/>
    <lineage>
        <taxon>Bacteria</taxon>
        <taxon>Bacillati</taxon>
        <taxon>Actinomycetota</taxon>
        <taxon>Actinomycetes</taxon>
        <taxon>Bifidobacteriales</taxon>
        <taxon>Bifidobacteriaceae</taxon>
        <taxon>Gardnerella</taxon>
    </lineage>
</organism>
<sequence>MNYKQNETLQVKQKHAYPTSLLALIFSLMTLVASLCVPTSMHTAYAAEGNQPVMIQAGHADFGPTLIDGKWKLKIRDDTGDEPVWRDPENVVFKLGGNSIIPMPDDAAYSFIGEKPGTKLYVIPQTQNPDVPWLGWNTQEGGVLNELNRGANLSLEGVSGPGKLHVYLENGNNNPQQLWDSTKGYPQNSWIETNAHTHVNWVFSKPGIYHVKLTFSGKLKNGRSVSDTRVLNFAVGDNADPNAALGAGAAAGASDDEGDEEGRDEEEHDIAIKDEVGQDGDNHNNKLLHNKHKHSNNASENSDDTALVLQIIAIFAAIIAVIIVIFVLIAVVKSKKARNLAIAEQASAQANQQHANNANPVNNANFVNNANGESALSDLVRDQETTVMSPINNSQYSQSDDM</sequence>
<reference evidence="3 4" key="1">
    <citation type="submission" date="2016-10" db="EMBL/GenBank/DDBJ databases">
        <authorList>
            <person name="Varghese N."/>
        </authorList>
    </citation>
    <scope>NUCLEOTIDE SEQUENCE [LARGE SCALE GENOMIC DNA]</scope>
    <source>
        <strain evidence="3 4">KA00225</strain>
    </source>
</reference>